<proteinExistence type="predicted"/>
<protein>
    <submittedName>
        <fullName evidence="1">Uncharacterized protein</fullName>
    </submittedName>
</protein>
<name>A0A8J2NUI2_9HEXA</name>
<organism evidence="1 2">
    <name type="scientific">Allacma fusca</name>
    <dbReference type="NCBI Taxonomy" id="39272"/>
    <lineage>
        <taxon>Eukaryota</taxon>
        <taxon>Metazoa</taxon>
        <taxon>Ecdysozoa</taxon>
        <taxon>Arthropoda</taxon>
        <taxon>Hexapoda</taxon>
        <taxon>Collembola</taxon>
        <taxon>Symphypleona</taxon>
        <taxon>Sminthuridae</taxon>
        <taxon>Allacma</taxon>
    </lineage>
</organism>
<sequence>PQLHSVSIRWREKIRPPFQV</sequence>
<reference evidence="1" key="1">
    <citation type="submission" date="2021-06" db="EMBL/GenBank/DDBJ databases">
        <authorList>
            <person name="Hodson N. C."/>
            <person name="Mongue J. A."/>
            <person name="Jaron S. K."/>
        </authorList>
    </citation>
    <scope>NUCLEOTIDE SEQUENCE</scope>
</reference>
<dbReference type="AlphaFoldDB" id="A0A8J2NUI2"/>
<evidence type="ECO:0000313" key="1">
    <source>
        <dbReference type="EMBL" id="CAG7726738.1"/>
    </source>
</evidence>
<dbReference type="Proteomes" id="UP000708208">
    <property type="component" value="Unassembled WGS sequence"/>
</dbReference>
<gene>
    <name evidence="1" type="ORF">AFUS01_LOCUS15629</name>
</gene>
<evidence type="ECO:0000313" key="2">
    <source>
        <dbReference type="Proteomes" id="UP000708208"/>
    </source>
</evidence>
<feature type="non-terminal residue" evidence="1">
    <location>
        <position position="1"/>
    </location>
</feature>
<dbReference type="EMBL" id="CAJVCH010139344">
    <property type="protein sequence ID" value="CAG7726738.1"/>
    <property type="molecule type" value="Genomic_DNA"/>
</dbReference>
<keyword evidence="2" id="KW-1185">Reference proteome</keyword>
<accession>A0A8J2NUI2</accession>
<comment type="caution">
    <text evidence="1">The sequence shown here is derived from an EMBL/GenBank/DDBJ whole genome shotgun (WGS) entry which is preliminary data.</text>
</comment>